<sequence>MNPIVQALALVAVGFIAFLLVFSGASKFAAPSTFESSLTSLKFRGLLPSVLTWAIPTVEILIGLALIFTTAVPAALARLAAVVLFGAFTVFVGRTVRFGTTSSCGCFGNFSTEPMSSRTAWRNAVLTGVAIVSFAADLNSSSWLERALSDYGQLFLGTLFSLAAVAAVMLFVENRRLRAASVAEAAAGPAVLAPGDAVPAMDMVTGHGDVLSLERLSGGWATLLVFTAMNCGSCSTVPERMVGWKDRIGSTVAIKVAAQARIDHVQDAFPGVNRQDMLFGVRKAIAVLGMSAAPAAVLLGSDGKVGSPVVYGVEGIDALVRGIEEAQQAG</sequence>
<keyword evidence="2 5" id="KW-0812">Transmembrane</keyword>
<evidence type="ECO:0000313" key="8">
    <source>
        <dbReference type="Proteomes" id="UP001232725"/>
    </source>
</evidence>
<accession>A0ABT9IQ74</accession>
<dbReference type="RefSeq" id="WP_305996790.1">
    <property type="nucleotide sequence ID" value="NZ_JAVALS010000007.1"/>
</dbReference>
<keyword evidence="4 5" id="KW-0472">Membrane</keyword>
<evidence type="ECO:0000259" key="6">
    <source>
        <dbReference type="Pfam" id="PF07291"/>
    </source>
</evidence>
<keyword evidence="8" id="KW-1185">Reference proteome</keyword>
<organism evidence="7 8">
    <name type="scientific">Arthrobacter horti</name>
    <dbReference type="NCBI Taxonomy" id="3068273"/>
    <lineage>
        <taxon>Bacteria</taxon>
        <taxon>Bacillati</taxon>
        <taxon>Actinomycetota</taxon>
        <taxon>Actinomycetes</taxon>
        <taxon>Micrococcales</taxon>
        <taxon>Micrococcaceae</taxon>
        <taxon>Arthrobacter</taxon>
    </lineage>
</organism>
<comment type="subcellular location">
    <subcellularLocation>
        <location evidence="1">Membrane</location>
        <topology evidence="1">Multi-pass membrane protein</topology>
    </subcellularLocation>
</comment>
<evidence type="ECO:0000256" key="5">
    <source>
        <dbReference type="SAM" id="Phobius"/>
    </source>
</evidence>
<dbReference type="InterPro" id="IPR036249">
    <property type="entry name" value="Thioredoxin-like_sf"/>
</dbReference>
<dbReference type="InterPro" id="IPR009908">
    <property type="entry name" value="Methylamine_util_MauE"/>
</dbReference>
<evidence type="ECO:0000256" key="1">
    <source>
        <dbReference type="ARBA" id="ARBA00004141"/>
    </source>
</evidence>
<feature type="domain" description="Methylamine utilisation protein MauE" evidence="6">
    <location>
        <begin position="7"/>
        <end position="134"/>
    </location>
</feature>
<reference evidence="7 8" key="1">
    <citation type="submission" date="2023-08" db="EMBL/GenBank/DDBJ databases">
        <title>Arthrobacter horti sp. nov., isolated from forest soil.</title>
        <authorList>
            <person name="Park M."/>
        </authorList>
    </citation>
    <scope>NUCLEOTIDE SEQUENCE [LARGE SCALE GENOMIC DNA]</scope>
    <source>
        <strain evidence="7 8">YJM1</strain>
    </source>
</reference>
<comment type="caution">
    <text evidence="7">The sequence shown here is derived from an EMBL/GenBank/DDBJ whole genome shotgun (WGS) entry which is preliminary data.</text>
</comment>
<dbReference type="Pfam" id="PF07291">
    <property type="entry name" value="MauE"/>
    <property type="match status" value="1"/>
</dbReference>
<protein>
    <recommendedName>
        <fullName evidence="6">Methylamine utilisation protein MauE domain-containing protein</fullName>
    </recommendedName>
</protein>
<proteinExistence type="predicted"/>
<feature type="transmembrane region" description="Helical" evidence="5">
    <location>
        <begin position="75"/>
        <end position="93"/>
    </location>
</feature>
<dbReference type="Gene3D" id="3.40.30.10">
    <property type="entry name" value="Glutaredoxin"/>
    <property type="match status" value="1"/>
</dbReference>
<gene>
    <name evidence="7" type="ORF">Q9R02_11270</name>
</gene>
<evidence type="ECO:0000256" key="4">
    <source>
        <dbReference type="ARBA" id="ARBA00023136"/>
    </source>
</evidence>
<keyword evidence="3 5" id="KW-1133">Transmembrane helix</keyword>
<evidence type="ECO:0000313" key="7">
    <source>
        <dbReference type="EMBL" id="MDP5227736.1"/>
    </source>
</evidence>
<name>A0ABT9IQ74_9MICC</name>
<feature type="transmembrane region" description="Helical" evidence="5">
    <location>
        <begin position="45"/>
        <end position="68"/>
    </location>
</feature>
<feature type="transmembrane region" description="Helical" evidence="5">
    <location>
        <begin position="151"/>
        <end position="172"/>
    </location>
</feature>
<evidence type="ECO:0000256" key="3">
    <source>
        <dbReference type="ARBA" id="ARBA00022989"/>
    </source>
</evidence>
<evidence type="ECO:0000256" key="2">
    <source>
        <dbReference type="ARBA" id="ARBA00022692"/>
    </source>
</evidence>
<dbReference type="SUPFAM" id="SSF52833">
    <property type="entry name" value="Thioredoxin-like"/>
    <property type="match status" value="1"/>
</dbReference>
<dbReference type="Proteomes" id="UP001232725">
    <property type="component" value="Unassembled WGS sequence"/>
</dbReference>
<dbReference type="EMBL" id="JAVALS010000007">
    <property type="protein sequence ID" value="MDP5227736.1"/>
    <property type="molecule type" value="Genomic_DNA"/>
</dbReference>